<dbReference type="PANTHER" id="PTHR47540">
    <property type="entry name" value="THIAMINE REPRESSIBLE GENES REGULATORY PROTEIN THI5"/>
    <property type="match status" value="1"/>
</dbReference>
<reference evidence="8" key="1">
    <citation type="submission" date="2021-10" db="EMBL/GenBank/DDBJ databases">
        <authorList>
            <person name="Piombo E."/>
        </authorList>
    </citation>
    <scope>NUCLEOTIDE SEQUENCE</scope>
</reference>
<dbReference type="GO" id="GO:0043565">
    <property type="term" value="F:sequence-specific DNA binding"/>
    <property type="evidence" value="ECO:0007669"/>
    <property type="project" value="TreeGrafter"/>
</dbReference>
<dbReference type="Proteomes" id="UP000775872">
    <property type="component" value="Unassembled WGS sequence"/>
</dbReference>
<evidence type="ECO:0000256" key="1">
    <source>
        <dbReference type="ARBA" id="ARBA00004123"/>
    </source>
</evidence>
<gene>
    <name evidence="8" type="ORF">CSOL1703_00007162</name>
</gene>
<dbReference type="GO" id="GO:0000981">
    <property type="term" value="F:DNA-binding transcription factor activity, RNA polymerase II-specific"/>
    <property type="evidence" value="ECO:0007669"/>
    <property type="project" value="InterPro"/>
</dbReference>
<proteinExistence type="predicted"/>
<dbReference type="InterPro" id="IPR036864">
    <property type="entry name" value="Zn2-C6_fun-type_DNA-bd_sf"/>
</dbReference>
<keyword evidence="4" id="KW-0804">Transcription</keyword>
<dbReference type="GO" id="GO:0008270">
    <property type="term" value="F:zinc ion binding"/>
    <property type="evidence" value="ECO:0007669"/>
    <property type="project" value="InterPro"/>
</dbReference>
<feature type="region of interest" description="Disordered" evidence="6">
    <location>
        <begin position="96"/>
        <end position="126"/>
    </location>
</feature>
<keyword evidence="9" id="KW-1185">Reference proteome</keyword>
<accession>A0A9P0ERP2</accession>
<evidence type="ECO:0000256" key="3">
    <source>
        <dbReference type="ARBA" id="ARBA00023125"/>
    </source>
</evidence>
<organism evidence="8 9">
    <name type="scientific">Clonostachys solani</name>
    <dbReference type="NCBI Taxonomy" id="160281"/>
    <lineage>
        <taxon>Eukaryota</taxon>
        <taxon>Fungi</taxon>
        <taxon>Dikarya</taxon>
        <taxon>Ascomycota</taxon>
        <taxon>Pezizomycotina</taxon>
        <taxon>Sordariomycetes</taxon>
        <taxon>Hypocreomycetidae</taxon>
        <taxon>Hypocreales</taxon>
        <taxon>Bionectriaceae</taxon>
        <taxon>Clonostachys</taxon>
    </lineage>
</organism>
<name>A0A9P0ERP2_9HYPO</name>
<protein>
    <recommendedName>
        <fullName evidence="7">Xylanolytic transcriptional activator regulatory domain-containing protein</fullName>
    </recommendedName>
</protein>
<keyword evidence="3" id="KW-0238">DNA-binding</keyword>
<dbReference type="OrthoDB" id="5127820at2759"/>
<keyword evidence="2" id="KW-0805">Transcription regulation</keyword>
<dbReference type="GO" id="GO:0006351">
    <property type="term" value="P:DNA-templated transcription"/>
    <property type="evidence" value="ECO:0007669"/>
    <property type="project" value="InterPro"/>
</dbReference>
<evidence type="ECO:0000256" key="2">
    <source>
        <dbReference type="ARBA" id="ARBA00023015"/>
    </source>
</evidence>
<comment type="caution">
    <text evidence="8">The sequence shown here is derived from an EMBL/GenBank/DDBJ whole genome shotgun (WGS) entry which is preliminary data.</text>
</comment>
<evidence type="ECO:0000256" key="5">
    <source>
        <dbReference type="ARBA" id="ARBA00023242"/>
    </source>
</evidence>
<comment type="subcellular location">
    <subcellularLocation>
        <location evidence="1">Nucleus</location>
    </subcellularLocation>
</comment>
<dbReference type="PANTHER" id="PTHR47540:SF6">
    <property type="entry name" value="ZN(II)2CYS6 TRANSCRIPTION FACTOR (EUROFUNG)"/>
    <property type="match status" value="1"/>
</dbReference>
<dbReference type="AlphaFoldDB" id="A0A9P0ERP2"/>
<keyword evidence="5" id="KW-0539">Nucleus</keyword>
<evidence type="ECO:0000256" key="4">
    <source>
        <dbReference type="ARBA" id="ARBA00023163"/>
    </source>
</evidence>
<dbReference type="EMBL" id="CABFOC020000074">
    <property type="protein sequence ID" value="CAH0057385.1"/>
    <property type="molecule type" value="Genomic_DNA"/>
</dbReference>
<dbReference type="InterPro" id="IPR051711">
    <property type="entry name" value="Stress_Response_Reg"/>
</dbReference>
<evidence type="ECO:0000256" key="6">
    <source>
        <dbReference type="SAM" id="MobiDB-lite"/>
    </source>
</evidence>
<evidence type="ECO:0000259" key="7">
    <source>
        <dbReference type="Pfam" id="PF04082"/>
    </source>
</evidence>
<evidence type="ECO:0000313" key="9">
    <source>
        <dbReference type="Proteomes" id="UP000775872"/>
    </source>
</evidence>
<feature type="domain" description="Xylanolytic transcriptional activator regulatory" evidence="7">
    <location>
        <begin position="236"/>
        <end position="398"/>
    </location>
</feature>
<sequence length="666" mass="74971">MKTTTISAIIGCFVGESRDLSASNQSPFINFGFLEPKQKWGDSKAAAQLHVLQAQPCGRCATRNQECIYPDKKTYVTVPETYLRKLESAVASSHTSPSLATNFSDARPEYSASSQSPQDPGPESENRVAARAAMLDDCSNERFVHDLRQLTIPESPGRLRESSGYTYVALKFDFLEPRMVIKLPPQPLAVQLLNTFEEIFCDYHWFLRRDFRERVALIYSDPDNQLKDRCWLARASLVFALGTTFIHGPQGLTGNSSSRPSDVPLPPGSDMFEQAVALLNVSSEEPTTEDIEALNLMAFYCYCLNRRRMAYKYATQSLAVAKLLYLDKAPVSSPNTEQQVLLEHKKRLWWTSFCMERMVVAELGISPAHGRSNLGLALPTAENIPESELNQFFDSRVLSLQTEMCEIKCQIIEAVSHLRQVSDLETMLFELWPCLSTLQSWRQHVPSSISFDFTKGVPVEMIYLPCARGLASLYLRYHQCFTVILRPLFSKELSLILQGADPKQFESGLTMTQRQRIQVLKREGLQAARNNCRILLDLVARGKLAKFGYWDSVHAFSSLSIMSISRAVAPDLSESPQYNDDAYLYSQCRVMLKDMAEAGNPASKDHHLLLADVENIVQNLTGSAAQEKSAERPVEVETMTPSLDLGEHLWSDADWVNFLNTYSNTM</sequence>
<evidence type="ECO:0000313" key="8">
    <source>
        <dbReference type="EMBL" id="CAH0057385.1"/>
    </source>
</evidence>
<dbReference type="Pfam" id="PF04082">
    <property type="entry name" value="Fungal_trans"/>
    <property type="match status" value="1"/>
</dbReference>
<dbReference type="CDD" id="cd12148">
    <property type="entry name" value="fungal_TF_MHR"/>
    <property type="match status" value="1"/>
</dbReference>
<dbReference type="GO" id="GO:0045944">
    <property type="term" value="P:positive regulation of transcription by RNA polymerase II"/>
    <property type="evidence" value="ECO:0007669"/>
    <property type="project" value="TreeGrafter"/>
</dbReference>
<dbReference type="InterPro" id="IPR007219">
    <property type="entry name" value="XnlR_reg_dom"/>
</dbReference>
<dbReference type="GO" id="GO:0005634">
    <property type="term" value="C:nucleus"/>
    <property type="evidence" value="ECO:0007669"/>
    <property type="project" value="UniProtKB-SubCell"/>
</dbReference>
<dbReference type="Gene3D" id="4.10.240.10">
    <property type="entry name" value="Zn(2)-C6 fungal-type DNA-binding domain"/>
    <property type="match status" value="1"/>
</dbReference>